<dbReference type="SMART" id="SM00920">
    <property type="entry name" value="MHC_II_alpha"/>
    <property type="match status" value="1"/>
</dbReference>
<dbReference type="EMBL" id="JAYMGO010000008">
    <property type="protein sequence ID" value="KAL1269471.1"/>
    <property type="molecule type" value="Genomic_DNA"/>
</dbReference>
<sequence>MELYITILTLTAVLSTSAEFEHAGLMYAGCSDVEEQFYIGYDEEELGHVDFKQKKTVQTIPDFAGKNITLPRFYEIGADAIVGCKRDLPTFVEIFKSLPLETGPYVANGLGPNVASSWHCWPPVGNGMYPFSQSWAMQ</sequence>
<organism evidence="5 6">
    <name type="scientific">Cirrhinus molitorella</name>
    <name type="common">mud carp</name>
    <dbReference type="NCBI Taxonomy" id="172907"/>
    <lineage>
        <taxon>Eukaryota</taxon>
        <taxon>Metazoa</taxon>
        <taxon>Chordata</taxon>
        <taxon>Craniata</taxon>
        <taxon>Vertebrata</taxon>
        <taxon>Euteleostomi</taxon>
        <taxon>Actinopterygii</taxon>
        <taxon>Neopterygii</taxon>
        <taxon>Teleostei</taxon>
        <taxon>Ostariophysi</taxon>
        <taxon>Cypriniformes</taxon>
        <taxon>Cyprinidae</taxon>
        <taxon>Labeoninae</taxon>
        <taxon>Labeonini</taxon>
        <taxon>Cirrhinus</taxon>
    </lineage>
</organism>
<dbReference type="InterPro" id="IPR001003">
    <property type="entry name" value="MHC_II_a_N"/>
</dbReference>
<keyword evidence="2" id="KW-0325">Glycoprotein</keyword>
<feature type="chain" id="PRO_5046617465" description="MHC class II alpha chain N-terminal domain-containing protein" evidence="3">
    <location>
        <begin position="19"/>
        <end position="138"/>
    </location>
</feature>
<evidence type="ECO:0000313" key="5">
    <source>
        <dbReference type="EMBL" id="KAL1269471.1"/>
    </source>
</evidence>
<feature type="domain" description="MHC class II alpha chain N-terminal" evidence="4">
    <location>
        <begin position="22"/>
        <end position="102"/>
    </location>
</feature>
<dbReference type="InterPro" id="IPR014745">
    <property type="entry name" value="MHC_II_a/b_N"/>
</dbReference>
<name>A0ABR3MXV7_9TELE</name>
<protein>
    <recommendedName>
        <fullName evidence="4">MHC class II alpha chain N-terminal domain-containing protein</fullName>
    </recommendedName>
</protein>
<dbReference type="InterPro" id="IPR011162">
    <property type="entry name" value="MHC_I/II-like_Ag-recog"/>
</dbReference>
<feature type="signal peptide" evidence="3">
    <location>
        <begin position="1"/>
        <end position="18"/>
    </location>
</feature>
<evidence type="ECO:0000256" key="2">
    <source>
        <dbReference type="ARBA" id="ARBA00023180"/>
    </source>
</evidence>
<evidence type="ECO:0000256" key="3">
    <source>
        <dbReference type="SAM" id="SignalP"/>
    </source>
</evidence>
<dbReference type="Pfam" id="PF00993">
    <property type="entry name" value="MHC_II_alpha"/>
    <property type="match status" value="1"/>
</dbReference>
<dbReference type="SUPFAM" id="SSF54452">
    <property type="entry name" value="MHC antigen-recognition domain"/>
    <property type="match status" value="1"/>
</dbReference>
<keyword evidence="3" id="KW-0732">Signal</keyword>
<comment type="caution">
    <text evidence="5">The sequence shown here is derived from an EMBL/GenBank/DDBJ whole genome shotgun (WGS) entry which is preliminary data.</text>
</comment>
<dbReference type="Gene3D" id="3.10.320.10">
    <property type="entry name" value="Class II Histocompatibility Antigen, M Beta Chain, Chain B, domain 1"/>
    <property type="match status" value="1"/>
</dbReference>
<evidence type="ECO:0000259" key="4">
    <source>
        <dbReference type="SMART" id="SM00920"/>
    </source>
</evidence>
<evidence type="ECO:0000256" key="1">
    <source>
        <dbReference type="ARBA" id="ARBA00023157"/>
    </source>
</evidence>
<keyword evidence="1" id="KW-1015">Disulfide bond</keyword>
<dbReference type="Proteomes" id="UP001558613">
    <property type="component" value="Unassembled WGS sequence"/>
</dbReference>
<accession>A0ABR3MXV7</accession>
<proteinExistence type="predicted"/>
<evidence type="ECO:0000313" key="6">
    <source>
        <dbReference type="Proteomes" id="UP001558613"/>
    </source>
</evidence>
<keyword evidence="6" id="KW-1185">Reference proteome</keyword>
<gene>
    <name evidence="5" type="ORF">QQF64_031760</name>
</gene>
<reference evidence="5 6" key="1">
    <citation type="submission" date="2023-09" db="EMBL/GenBank/DDBJ databases">
        <authorList>
            <person name="Wang M."/>
        </authorList>
    </citation>
    <scope>NUCLEOTIDE SEQUENCE [LARGE SCALE GENOMIC DNA]</scope>
    <source>
        <strain evidence="5">GT-2023</strain>
        <tissue evidence="5">Liver</tissue>
    </source>
</reference>